<dbReference type="EMBL" id="HACM01002904">
    <property type="protein sequence ID" value="CRZ03346.1"/>
    <property type="molecule type" value="Transcribed_RNA"/>
</dbReference>
<proteinExistence type="predicted"/>
<feature type="region of interest" description="Disordered" evidence="1">
    <location>
        <begin position="30"/>
        <end position="55"/>
    </location>
</feature>
<name>A0A0H5QPP1_9EUKA</name>
<feature type="non-terminal residue" evidence="2">
    <location>
        <position position="291"/>
    </location>
</feature>
<reference evidence="2" key="1">
    <citation type="submission" date="2015-04" db="EMBL/GenBank/DDBJ databases">
        <title>The genome sequence of the plant pathogenic Rhizarian Plasmodiophora brassicae reveals insights in its biotrophic life cycle and the origin of chitin synthesis.</title>
        <authorList>
            <person name="Schwelm A."/>
            <person name="Fogelqvist J."/>
            <person name="Knaust A."/>
            <person name="Julke S."/>
            <person name="Lilja T."/>
            <person name="Dhandapani V."/>
            <person name="Bonilla-Rosso G."/>
            <person name="Karlsson M."/>
            <person name="Shevchenko A."/>
            <person name="Choi S.R."/>
            <person name="Kim H.G."/>
            <person name="Park J.Y."/>
            <person name="Lim Y.P."/>
            <person name="Ludwig-Muller J."/>
            <person name="Dixelius C."/>
        </authorList>
    </citation>
    <scope>NUCLEOTIDE SEQUENCE</scope>
    <source>
        <tissue evidence="2">Potato root galls</tissue>
    </source>
</reference>
<evidence type="ECO:0000313" key="2">
    <source>
        <dbReference type="EMBL" id="CRZ03346.1"/>
    </source>
</evidence>
<protein>
    <submittedName>
        <fullName evidence="2">Uncharacterized protein</fullName>
    </submittedName>
</protein>
<organism evidence="2">
    <name type="scientific">Spongospora subterranea</name>
    <dbReference type="NCBI Taxonomy" id="70186"/>
    <lineage>
        <taxon>Eukaryota</taxon>
        <taxon>Sar</taxon>
        <taxon>Rhizaria</taxon>
        <taxon>Endomyxa</taxon>
        <taxon>Phytomyxea</taxon>
        <taxon>Plasmodiophorida</taxon>
        <taxon>Plasmodiophoridae</taxon>
        <taxon>Spongospora</taxon>
    </lineage>
</organism>
<sequence length="291" mass="32358">MVKRKTSSAPTKGKCRRFLAQSVLSSSWASAFHPEDSSTSKIPTQPPKPKTRTPKPIMRQWTASELDAKINECPWRNSLTIGGQCLICGKIYSDDSSAIRHCRQYVPLGQPFGKAAVLELDLVRLNFPNPILSNLTTESSMIKHLMTSMQESIKQVCLARNMPLQDWHLFKVEQGVSTLLEDKAQLAVLQMLTAMPAATGSNDAAYYYNVNSIMILLLAISSFVRPPRVLGELKQLHRAIGRIYEDPAQWGLFLQEFAIEAQKRYGANAATPNLVTESITADQQPSESHDA</sequence>
<evidence type="ECO:0000256" key="1">
    <source>
        <dbReference type="SAM" id="MobiDB-lite"/>
    </source>
</evidence>
<accession>A0A0H5QPP1</accession>
<dbReference type="AlphaFoldDB" id="A0A0H5QPP1"/>